<dbReference type="InterPro" id="IPR000315">
    <property type="entry name" value="Znf_B-box"/>
</dbReference>
<gene>
    <name evidence="7" type="ORF">BLNAU_557</name>
</gene>
<feature type="compositionally biased region" description="Basic and acidic residues" evidence="5">
    <location>
        <begin position="13"/>
        <end position="42"/>
    </location>
</feature>
<dbReference type="InterPro" id="IPR047153">
    <property type="entry name" value="TRIM45/56/19-like"/>
</dbReference>
<evidence type="ECO:0000313" key="8">
    <source>
        <dbReference type="Proteomes" id="UP001281761"/>
    </source>
</evidence>
<keyword evidence="2" id="KW-0862">Zinc</keyword>
<name>A0ABQ9YLW8_9EUKA</name>
<dbReference type="Gene3D" id="3.30.160.60">
    <property type="entry name" value="Classic Zinc Finger"/>
    <property type="match status" value="1"/>
</dbReference>
<feature type="compositionally biased region" description="Polar residues" evidence="5">
    <location>
        <begin position="427"/>
        <end position="442"/>
    </location>
</feature>
<accession>A0ABQ9YLW8</accession>
<evidence type="ECO:0000313" key="7">
    <source>
        <dbReference type="EMBL" id="KAK2964640.1"/>
    </source>
</evidence>
<evidence type="ECO:0000256" key="2">
    <source>
        <dbReference type="ARBA" id="ARBA00022833"/>
    </source>
</evidence>
<evidence type="ECO:0000256" key="3">
    <source>
        <dbReference type="PROSITE-ProRule" id="PRU00024"/>
    </source>
</evidence>
<feature type="region of interest" description="Disordered" evidence="5">
    <location>
        <begin position="1"/>
        <end position="68"/>
    </location>
</feature>
<dbReference type="CDD" id="cd19821">
    <property type="entry name" value="Bbox1_BBX-like"/>
    <property type="match status" value="1"/>
</dbReference>
<reference evidence="7 8" key="1">
    <citation type="journal article" date="2022" name="bioRxiv">
        <title>Genomics of Preaxostyla Flagellates Illuminates Evolutionary Transitions and the Path Towards Mitochondrial Loss.</title>
        <authorList>
            <person name="Novak L.V.F."/>
            <person name="Treitli S.C."/>
            <person name="Pyrih J."/>
            <person name="Halakuc P."/>
            <person name="Pipaliya S.V."/>
            <person name="Vacek V."/>
            <person name="Brzon O."/>
            <person name="Soukal P."/>
            <person name="Eme L."/>
            <person name="Dacks J.B."/>
            <person name="Karnkowska A."/>
            <person name="Elias M."/>
            <person name="Hampl V."/>
        </authorList>
    </citation>
    <scope>NUCLEOTIDE SEQUENCE [LARGE SCALE GENOMIC DNA]</scope>
    <source>
        <strain evidence="7">NAU3</strain>
        <tissue evidence="7">Gut</tissue>
    </source>
</reference>
<sequence length="639" mass="70098">MPPKKEKKKGKKAKADAGDKKKKSSKAEKPKKGAKAAADKPAKASTKASTKDSPSPSSTPAPQPASSLPSSTQICENCKSQPAVVYCVQCDLALCGQCNGSAHFLSTTQSHERVHPSLTLSYRSQGNCPIHPGNKIEWYCQSCEQPCCSACRGLLSALANTAVTQSLAGAFIQSNPMMQQASLISPHAGENHICISLTEAYQQRHSQLSELVFSHVSPLRDRLTRQKMTMEQKLVELHNNRQKLDDEARAYYEGIKQRLKQAEGPKQAILQHGIREVKDDLSQIDQVYQQISTGPLYQSPTTNLSITQASSILGRDTLNLSGFQALSPANDGIITTPLLPPQSPQINVVSQIIFLKNYSSLKATVESMIRKKVEFDTGSAFEKADQVDIDDFPTELADLQDTISQTEEMQKKMNLSQLLDRAEIHQKSSGRITPGLSSQSKTDPFGRSRSGSAGRGRGSSIGQKVSEEELSSELKQWKDLAEHQNLLLAQLRMSCKYCGIVLSPQSVNDSCPGVYDRESFINQDQKTRSRASSANPRTRSVSASSRLPRTSSPPRVLSPYSRVRSQSHHRRSPASQASRGSGRSYDASSQNSSYLSSESRMTDQSGTYDDSSYESYNSDDSSYLGPRRHHCFVPLSLSE</sequence>
<protein>
    <recommendedName>
        <fullName evidence="6">B box-type domain-containing protein</fullName>
    </recommendedName>
</protein>
<dbReference type="SMART" id="SM00336">
    <property type="entry name" value="BBOX"/>
    <property type="match status" value="1"/>
</dbReference>
<evidence type="ECO:0000256" key="1">
    <source>
        <dbReference type="ARBA" id="ARBA00022723"/>
    </source>
</evidence>
<feature type="compositionally biased region" description="Low complexity" evidence="5">
    <location>
        <begin position="540"/>
        <end position="564"/>
    </location>
</feature>
<dbReference type="Pfam" id="PF00643">
    <property type="entry name" value="zf-B_box"/>
    <property type="match status" value="1"/>
</dbReference>
<dbReference type="Pfam" id="PF22586">
    <property type="entry name" value="ANCHR-like_BBOX"/>
    <property type="match status" value="1"/>
</dbReference>
<dbReference type="PANTHER" id="PTHR25462">
    <property type="entry name" value="BONUS, ISOFORM C-RELATED"/>
    <property type="match status" value="1"/>
</dbReference>
<feature type="compositionally biased region" description="Polar residues" evidence="5">
    <location>
        <begin position="522"/>
        <end position="539"/>
    </location>
</feature>
<keyword evidence="3" id="KW-0863">Zinc-finger</keyword>
<feature type="compositionally biased region" description="Low complexity" evidence="5">
    <location>
        <begin position="608"/>
        <end position="623"/>
    </location>
</feature>
<comment type="caution">
    <text evidence="7">The sequence shown here is derived from an EMBL/GenBank/DDBJ whole genome shotgun (WGS) entry which is preliminary data.</text>
</comment>
<dbReference type="PROSITE" id="PS50119">
    <property type="entry name" value="ZF_BBOX"/>
    <property type="match status" value="1"/>
</dbReference>
<evidence type="ECO:0000259" key="6">
    <source>
        <dbReference type="PROSITE" id="PS50119"/>
    </source>
</evidence>
<evidence type="ECO:0000256" key="5">
    <source>
        <dbReference type="SAM" id="MobiDB-lite"/>
    </source>
</evidence>
<feature type="compositionally biased region" description="Low complexity" evidence="5">
    <location>
        <begin position="584"/>
        <end position="599"/>
    </location>
</feature>
<dbReference type="InterPro" id="IPR049808">
    <property type="entry name" value="CONSTANS-like_Bbox1"/>
</dbReference>
<dbReference type="EMBL" id="JARBJD010000002">
    <property type="protein sequence ID" value="KAK2964640.1"/>
    <property type="molecule type" value="Genomic_DNA"/>
</dbReference>
<feature type="compositionally biased region" description="Low complexity" evidence="5">
    <location>
        <begin position="43"/>
        <end position="56"/>
    </location>
</feature>
<keyword evidence="4" id="KW-0175">Coiled coil</keyword>
<evidence type="ECO:0000256" key="4">
    <source>
        <dbReference type="SAM" id="Coils"/>
    </source>
</evidence>
<feature type="region of interest" description="Disordered" evidence="5">
    <location>
        <begin position="522"/>
        <end position="628"/>
    </location>
</feature>
<proteinExistence type="predicted"/>
<feature type="domain" description="B box-type" evidence="6">
    <location>
        <begin position="70"/>
        <end position="116"/>
    </location>
</feature>
<feature type="coiled-coil region" evidence="4">
    <location>
        <begin position="220"/>
        <end position="247"/>
    </location>
</feature>
<keyword evidence="1" id="KW-0479">Metal-binding</keyword>
<dbReference type="PANTHER" id="PTHR25462:SF299">
    <property type="entry name" value="E3 UBIQUITIN-PROTEIN LIGASE TRIM56"/>
    <property type="match status" value="1"/>
</dbReference>
<keyword evidence="8" id="KW-1185">Reference proteome</keyword>
<dbReference type="Proteomes" id="UP001281761">
    <property type="component" value="Unassembled WGS sequence"/>
</dbReference>
<organism evidence="7 8">
    <name type="scientific">Blattamonas nauphoetae</name>
    <dbReference type="NCBI Taxonomy" id="2049346"/>
    <lineage>
        <taxon>Eukaryota</taxon>
        <taxon>Metamonada</taxon>
        <taxon>Preaxostyla</taxon>
        <taxon>Oxymonadida</taxon>
        <taxon>Blattamonas</taxon>
    </lineage>
</organism>
<dbReference type="SUPFAM" id="SSF57845">
    <property type="entry name" value="B-box zinc-binding domain"/>
    <property type="match status" value="1"/>
</dbReference>
<feature type="compositionally biased region" description="Basic residues" evidence="5">
    <location>
        <begin position="1"/>
        <end position="12"/>
    </location>
</feature>
<feature type="region of interest" description="Disordered" evidence="5">
    <location>
        <begin position="426"/>
        <end position="467"/>
    </location>
</feature>